<dbReference type="Proteomes" id="UP001595859">
    <property type="component" value="Unassembled WGS sequence"/>
</dbReference>
<reference evidence="3" key="1">
    <citation type="journal article" date="2019" name="Int. J. Syst. Evol. Microbiol.">
        <title>The Global Catalogue of Microorganisms (GCM) 10K type strain sequencing project: providing services to taxonomists for standard genome sequencing and annotation.</title>
        <authorList>
            <consortium name="The Broad Institute Genomics Platform"/>
            <consortium name="The Broad Institute Genome Sequencing Center for Infectious Disease"/>
            <person name="Wu L."/>
            <person name="Ma J."/>
        </authorList>
    </citation>
    <scope>NUCLEOTIDE SEQUENCE [LARGE SCALE GENOMIC DNA]</scope>
    <source>
        <strain evidence="3">ZS-22-S1</strain>
    </source>
</reference>
<accession>A0ABV9S2Y6</accession>
<comment type="caution">
    <text evidence="2">The sequence shown here is derived from an EMBL/GenBank/DDBJ whole genome shotgun (WGS) entry which is preliminary data.</text>
</comment>
<organism evidence="2 3">
    <name type="scientific">Actinophytocola glycyrrhizae</name>
    <dbReference type="NCBI Taxonomy" id="2044873"/>
    <lineage>
        <taxon>Bacteria</taxon>
        <taxon>Bacillati</taxon>
        <taxon>Actinomycetota</taxon>
        <taxon>Actinomycetes</taxon>
        <taxon>Pseudonocardiales</taxon>
        <taxon>Pseudonocardiaceae</taxon>
    </lineage>
</organism>
<name>A0ABV9S2Y6_9PSEU</name>
<dbReference type="EMBL" id="JBHSIS010000009">
    <property type="protein sequence ID" value="MFC4856013.1"/>
    <property type="molecule type" value="Genomic_DNA"/>
</dbReference>
<dbReference type="RefSeq" id="WP_378057976.1">
    <property type="nucleotide sequence ID" value="NZ_JBHSIS010000009.1"/>
</dbReference>
<evidence type="ECO:0000313" key="3">
    <source>
        <dbReference type="Proteomes" id="UP001595859"/>
    </source>
</evidence>
<proteinExistence type="predicted"/>
<sequence>MIAVDIAPARLPRVWGGVQLGGDPRDAGGAGRVPADDEDARRQAGVRRGAGVSSDWVLFQW</sequence>
<gene>
    <name evidence="2" type="ORF">ACFPCV_21090</name>
</gene>
<keyword evidence="3" id="KW-1185">Reference proteome</keyword>
<evidence type="ECO:0000256" key="1">
    <source>
        <dbReference type="SAM" id="MobiDB-lite"/>
    </source>
</evidence>
<protein>
    <submittedName>
        <fullName evidence="2">Uncharacterized protein</fullName>
    </submittedName>
</protein>
<feature type="region of interest" description="Disordered" evidence="1">
    <location>
        <begin position="18"/>
        <end position="46"/>
    </location>
</feature>
<evidence type="ECO:0000313" key="2">
    <source>
        <dbReference type="EMBL" id="MFC4856013.1"/>
    </source>
</evidence>